<keyword evidence="1" id="KW-0812">Transmembrane</keyword>
<dbReference type="Pfam" id="PF00805">
    <property type="entry name" value="Pentapeptide"/>
    <property type="match status" value="2"/>
</dbReference>
<evidence type="ECO:0000313" key="3">
    <source>
        <dbReference type="Proteomes" id="UP000246104"/>
    </source>
</evidence>
<evidence type="ECO:0000313" key="2">
    <source>
        <dbReference type="EMBL" id="PWU23637.1"/>
    </source>
</evidence>
<evidence type="ECO:0000256" key="1">
    <source>
        <dbReference type="SAM" id="Phobius"/>
    </source>
</evidence>
<dbReference type="Gene3D" id="2.160.20.80">
    <property type="entry name" value="E3 ubiquitin-protein ligase SopA"/>
    <property type="match status" value="1"/>
</dbReference>
<proteinExistence type="predicted"/>
<gene>
    <name evidence="2" type="ORF">C5B42_02300</name>
</gene>
<dbReference type="Proteomes" id="UP000246104">
    <property type="component" value="Unassembled WGS sequence"/>
</dbReference>
<feature type="transmembrane region" description="Helical" evidence="1">
    <location>
        <begin position="282"/>
        <end position="299"/>
    </location>
</feature>
<feature type="transmembrane region" description="Helical" evidence="1">
    <location>
        <begin position="336"/>
        <end position="358"/>
    </location>
</feature>
<accession>A0A317JQJ3</accession>
<dbReference type="PANTHER" id="PTHR14136">
    <property type="entry name" value="BTB_POZ DOMAIN-CONTAINING PROTEIN KCTD9"/>
    <property type="match status" value="1"/>
</dbReference>
<keyword evidence="1" id="KW-1133">Transmembrane helix</keyword>
<protein>
    <recommendedName>
        <fullName evidence="4">Potassium channel domain-containing protein</fullName>
    </recommendedName>
</protein>
<name>A0A317JQJ3_9BACT</name>
<evidence type="ECO:0008006" key="4">
    <source>
        <dbReference type="Google" id="ProtNLM"/>
    </source>
</evidence>
<keyword evidence="1" id="KW-0472">Membrane</keyword>
<dbReference type="SUPFAM" id="SSF141571">
    <property type="entry name" value="Pentapeptide repeat-like"/>
    <property type="match status" value="1"/>
</dbReference>
<dbReference type="InterPro" id="IPR001646">
    <property type="entry name" value="5peptide_repeat"/>
</dbReference>
<organism evidence="2 3">
    <name type="scientific">Candidatus Cerribacteria bacterium 'Amazon FNV 2010 28 9'</name>
    <dbReference type="NCBI Taxonomy" id="2081795"/>
    <lineage>
        <taxon>Bacteria</taxon>
        <taxon>Candidatus Cerribacteria</taxon>
    </lineage>
</organism>
<comment type="caution">
    <text evidence="2">The sequence shown here is derived from an EMBL/GenBank/DDBJ whole genome shotgun (WGS) entry which is preliminary data.</text>
</comment>
<reference evidence="2 3" key="1">
    <citation type="submission" date="2018-02" db="EMBL/GenBank/DDBJ databases">
        <title>Genomic Reconstructions from Amazon Rainforest and Pasture Soil Reveal Novel Insights into the Physiology of Candidate Phyla in Tropical Sites.</title>
        <authorList>
            <person name="Kroeger M.E."/>
            <person name="Delmont T."/>
            <person name="Eren A.M."/>
            <person name="Guo J."/>
            <person name="Meyer K.M."/>
            <person name="Khan K."/>
            <person name="Rodrigues J.L.M."/>
            <person name="Bohannan B.J.M."/>
            <person name="Tringe S."/>
            <person name="Borges C.D."/>
            <person name="Tiedje J."/>
            <person name="Tsai S.M."/>
            <person name="Nusslein K."/>
        </authorList>
    </citation>
    <scope>NUCLEOTIDE SEQUENCE [LARGE SCALE GENOMIC DNA]</scope>
    <source>
        <strain evidence="2">Amazon FNV 2010 28 9</strain>
    </source>
</reference>
<dbReference type="InterPro" id="IPR051082">
    <property type="entry name" value="Pentapeptide-BTB/POZ_domain"/>
</dbReference>
<dbReference type="PANTHER" id="PTHR14136:SF17">
    <property type="entry name" value="BTB_POZ DOMAIN-CONTAINING PROTEIN KCTD9"/>
    <property type="match status" value="1"/>
</dbReference>
<sequence>MDKTSGLRVSPVERNPITSGRPPYAGVQIGSLEELLLILQKEGWSGNPFVDAPRADLREAIMSDLDLRRVDLSGADLRGADLTKSNLTGADLCLANLSGAFISEANLTGADLLQANLSHTSLFGTFLDSAHLRGANLGGANLAEGNLSAACLIGAKMDAETNLAGARIDDKTQVKEVVWNGVSLAQVEWPDTLGEEDRGQIQLLHRRDRIKAYREAAQSYRALAIALRQQGLLEPASKFRLREQRLEQRARFLQGPLHWPQCLFFQTLDLVAEYGERPLRTVIIYIVVLFLFAGIYYKVSQPTKYPLQWIEACVLSVSSFHGRGFFPTTLTLGDPLAITAAVEAVIGLFIELIFIAAFTRRFLNP</sequence>
<dbReference type="AlphaFoldDB" id="A0A317JQJ3"/>
<dbReference type="EMBL" id="PSRQ01000027">
    <property type="protein sequence ID" value="PWU23637.1"/>
    <property type="molecule type" value="Genomic_DNA"/>
</dbReference>